<feature type="compositionally biased region" description="Basic and acidic residues" evidence="1">
    <location>
        <begin position="58"/>
        <end position="68"/>
    </location>
</feature>
<evidence type="ECO:0000256" key="1">
    <source>
        <dbReference type="SAM" id="MobiDB-lite"/>
    </source>
</evidence>
<dbReference type="KEGG" id="pbu:L21SP3_01303"/>
<sequence>MEFFKKFLLFAFTLLVCAGVYYAVRFYKEPVVIEVDDDYTIVEVEQDSQGQDAGNGDGDAKPAEDKKAGSIGDTEIGQTEQSEFKLLDKDGNVASRFGFEKLLHKDGMRWTIREPRLTVYGDGYTCKLNSVSGTITVEMQTGKPKPVIAEFEEDVHVKFILEGRSDVDIDLSSLSYHIERNELTSDGTLELLSDFLELKGKGLNLRYESKENMISYLKIDYVNSIKVFEDIEGEEGGIASGGQASPEKTGDAEKGDYYSLSLNGDVNLKYKQQNVSCERLVINNILWKAGESEKENGDKSSGDVDAYAQPEKTDQPKGKPSLAASCKNGLEFAPSEKTNPAGSISVEIAGSPAKLSSPEANADSPRIFYDTAKQTAELTSKAGESEIKLSSKSGGYQLLSSSSMRLSRKDFTAFVEGPGRLVSGEQGSRSVLKFKSSLDIALTEKYKLKSAEIEGGLTAELLSDSPQSLSADRAFLKASPDGEGISELKLRENVSLVNNTGILKAGSVDVSFDEQSGRMMPAEALATQNPTLSASVSGGGQNSAVFSSEQMEYDFTSQAARASGDINLRLNLPAQGRTLPLDIECDNDVVYNAESEKIEFSGNVAGKSSTENNSISEVTKFTCEEMIVKLSREEQNPEGGISPSSIESIYLTGEEVTASNRKFTGDKLISAMKLTGKDINYSAVDKQIDVSGPGRIEVNNKNVQPDESNKDDSAFDLTARCFALVDNFSRLTINRNRQFITARRADEPLRIGYIPVDSQGQAGREKLLDAGRLRLEYSQQSEEGKLKISDVSASGGVSYFEPDRFTLIGEDLSYSSESGLLEITGSEENPCVLNNNVVEEIIYNVKTGDFKTSLEGISRTW</sequence>
<feature type="region of interest" description="Disordered" evidence="1">
    <location>
        <begin position="46"/>
        <end position="74"/>
    </location>
</feature>
<dbReference type="EMBL" id="CP019633">
    <property type="protein sequence ID" value="AQQ09498.1"/>
    <property type="molecule type" value="Genomic_DNA"/>
</dbReference>
<accession>A0A1Q2HPZ4</accession>
<organism evidence="2 3">
    <name type="scientific">Sedimentisphaera cyanobacteriorum</name>
    <dbReference type="NCBI Taxonomy" id="1940790"/>
    <lineage>
        <taxon>Bacteria</taxon>
        <taxon>Pseudomonadati</taxon>
        <taxon>Planctomycetota</taxon>
        <taxon>Phycisphaerae</taxon>
        <taxon>Sedimentisphaerales</taxon>
        <taxon>Sedimentisphaeraceae</taxon>
        <taxon>Sedimentisphaera</taxon>
    </lineage>
</organism>
<keyword evidence="3" id="KW-1185">Reference proteome</keyword>
<proteinExistence type="predicted"/>
<gene>
    <name evidence="2" type="ORF">L21SP3_01303</name>
</gene>
<feature type="region of interest" description="Disordered" evidence="1">
    <location>
        <begin position="292"/>
        <end position="325"/>
    </location>
</feature>
<feature type="compositionally biased region" description="Basic and acidic residues" evidence="1">
    <location>
        <begin position="292"/>
        <end position="302"/>
    </location>
</feature>
<protein>
    <submittedName>
        <fullName evidence="2">Uncharacterized protein</fullName>
    </submittedName>
</protein>
<dbReference type="AlphaFoldDB" id="A0A1Q2HPZ4"/>
<dbReference type="Proteomes" id="UP000188273">
    <property type="component" value="Chromosome"/>
</dbReference>
<name>A0A1Q2HPZ4_9BACT</name>
<dbReference type="STRING" id="1940790.L21SP3_01303"/>
<evidence type="ECO:0000313" key="2">
    <source>
        <dbReference type="EMBL" id="AQQ09498.1"/>
    </source>
</evidence>
<evidence type="ECO:0000313" key="3">
    <source>
        <dbReference type="Proteomes" id="UP000188273"/>
    </source>
</evidence>
<reference evidence="3" key="1">
    <citation type="submission" date="2017-02" db="EMBL/GenBank/DDBJ databases">
        <title>Comparative genomics and description of representatives of a novel lineage of planctomycetes thriving in anoxic sediments.</title>
        <authorList>
            <person name="Spring S."/>
            <person name="Bunk B."/>
            <person name="Sproer C."/>
            <person name="Klenk H.-P."/>
        </authorList>
    </citation>
    <scope>NUCLEOTIDE SEQUENCE [LARGE SCALE GENOMIC DNA]</scope>
    <source>
        <strain evidence="3">L21-RPul-D3</strain>
    </source>
</reference>